<feature type="coiled-coil region" evidence="17">
    <location>
        <begin position="199"/>
        <end position="226"/>
    </location>
</feature>
<keyword evidence="21" id="KW-1185">Reference proteome</keyword>
<evidence type="ECO:0000313" key="21">
    <source>
        <dbReference type="Proteomes" id="UP000003835"/>
    </source>
</evidence>
<evidence type="ECO:0000256" key="13">
    <source>
        <dbReference type="ARBA" id="ARBA00022989"/>
    </source>
</evidence>
<dbReference type="PANTHER" id="PTHR32309">
    <property type="entry name" value="TYROSINE-PROTEIN KINASE"/>
    <property type="match status" value="1"/>
</dbReference>
<protein>
    <recommendedName>
        <fullName evidence="5">non-specific protein-tyrosine kinase</fullName>
        <ecNumber evidence="5">2.7.10.2</ecNumber>
    </recommendedName>
</protein>
<dbReference type="InterPro" id="IPR050445">
    <property type="entry name" value="Bact_polysacc_biosynth/exp"/>
</dbReference>
<evidence type="ECO:0000256" key="5">
    <source>
        <dbReference type="ARBA" id="ARBA00011903"/>
    </source>
</evidence>
<comment type="similarity">
    <text evidence="4">Belongs to the etk/wzc family.</text>
</comment>
<dbReference type="eggNOG" id="COG0489">
    <property type="taxonomic scope" value="Bacteria"/>
</dbReference>
<gene>
    <name evidence="20" type="ORF">MC7420_2223</name>
</gene>
<dbReference type="eggNOG" id="COG3206">
    <property type="taxonomic scope" value="Bacteria"/>
</dbReference>
<dbReference type="STRING" id="118168.MC7420_2223"/>
<feature type="domain" description="AAA" evidence="19">
    <location>
        <begin position="581"/>
        <end position="708"/>
    </location>
</feature>
<evidence type="ECO:0000256" key="4">
    <source>
        <dbReference type="ARBA" id="ARBA00008883"/>
    </source>
</evidence>
<comment type="similarity">
    <text evidence="2">Belongs to the CpsC/CapA family.</text>
</comment>
<dbReference type="InterPro" id="IPR003856">
    <property type="entry name" value="LPS_length_determ_N"/>
</dbReference>
<evidence type="ECO:0000259" key="18">
    <source>
        <dbReference type="Pfam" id="PF02706"/>
    </source>
</evidence>
<comment type="similarity">
    <text evidence="3">Belongs to the CpsD/CapB family.</text>
</comment>
<sequence>MGSNGEYQPLPPNRNGHLPSELSSLSLYELVETEDDKLDLRQILAVARRRALVVAGMAIAVTSGIVTKVLQQTPNYEGKFQLLVGSVSGEDQLEQISESLNQSAGVQTNSIDYETQIQVLWSPQVMTPIVEQIQSRYPEIDYNTLRSQLAINQLQETKILEVRYQDSDPEKIQFILEQIATGYVNYSLSEQQTSTRQGIQFVEEQLPKLQGRVDSLQQKLQRFRQQYNLVNPDSQGQLLTSRVSTIVQERQNTQTQLDEARTLAVQLQSQLGELGLSPKQAIAASALSEAPRYQQLLNQLTEIESKIASESARFTEQSPTIQALREKQQNLLPLLSQEAGTVLGANASAVPENPESLASPSSLRLALTQQLVETTNQINMLEVRSGAIAKAERLMSQQLKNLAVVARQYTDLQRELKVATESLNRFLAVRETLQIEAAQKTLPWQLIAEPQQPQAPISPNIPHGIALGAVAGLLAGAGAGFLAEKLDKVFHSAEEVKEKTGLAVLGTIPFHKPLKKPSKSAKTAGKLETPLLASPISQSTYRYHASPFLEAFRSLQTNLQFISPDQPIRSVVISSAVPADGKSTIATFMAQAAAAMGQRVLLVDADLRRPQLHVRTDLPNVWGLSHVISSDINVKDVIQPSPLEENLFVLTAGQIPPDPTRLLCSQKMQHLVESFEEMFDLVIFDTPPMLGLADARLLAAHTDGIVMVVGLGRTDRTVLMQVLSGLKTSHARVLGVVANGVKNYTTSSYDYYHRYYAKMPQETTV</sequence>
<dbReference type="Proteomes" id="UP000003835">
    <property type="component" value="Unassembled WGS sequence"/>
</dbReference>
<keyword evidence="12" id="KW-0067">ATP-binding</keyword>
<evidence type="ECO:0000256" key="6">
    <source>
        <dbReference type="ARBA" id="ARBA00022475"/>
    </source>
</evidence>
<evidence type="ECO:0000256" key="9">
    <source>
        <dbReference type="ARBA" id="ARBA00022692"/>
    </source>
</evidence>
<dbReference type="GO" id="GO:0005524">
    <property type="term" value="F:ATP binding"/>
    <property type="evidence" value="ECO:0007669"/>
    <property type="project" value="UniProtKB-KW"/>
</dbReference>
<dbReference type="GO" id="GO:0004715">
    <property type="term" value="F:non-membrane spanning protein tyrosine kinase activity"/>
    <property type="evidence" value="ECO:0007669"/>
    <property type="project" value="UniProtKB-EC"/>
</dbReference>
<evidence type="ECO:0000256" key="12">
    <source>
        <dbReference type="ARBA" id="ARBA00022840"/>
    </source>
</evidence>
<evidence type="ECO:0000256" key="10">
    <source>
        <dbReference type="ARBA" id="ARBA00022741"/>
    </source>
</evidence>
<dbReference type="SUPFAM" id="SSF52540">
    <property type="entry name" value="P-loop containing nucleoside triphosphate hydrolases"/>
    <property type="match status" value="1"/>
</dbReference>
<keyword evidence="9" id="KW-0812">Transmembrane</keyword>
<feature type="coiled-coil region" evidence="17">
    <location>
        <begin position="250"/>
        <end position="313"/>
    </location>
</feature>
<keyword evidence="14" id="KW-0472">Membrane</keyword>
<dbReference type="EC" id="2.7.10.2" evidence="5"/>
<evidence type="ECO:0000256" key="8">
    <source>
        <dbReference type="ARBA" id="ARBA00022679"/>
    </source>
</evidence>
<dbReference type="Gene3D" id="3.40.50.300">
    <property type="entry name" value="P-loop containing nucleotide triphosphate hydrolases"/>
    <property type="match status" value="1"/>
</dbReference>
<keyword evidence="13" id="KW-1133">Transmembrane helix</keyword>
<keyword evidence="17" id="KW-0175">Coiled coil</keyword>
<evidence type="ECO:0000256" key="1">
    <source>
        <dbReference type="ARBA" id="ARBA00004429"/>
    </source>
</evidence>
<dbReference type="FunFam" id="3.40.50.300:FF:000527">
    <property type="entry name" value="Tyrosine-protein kinase etk"/>
    <property type="match status" value="1"/>
</dbReference>
<organism evidence="20 21">
    <name type="scientific">Coleofasciculus chthonoplastes PCC 7420</name>
    <dbReference type="NCBI Taxonomy" id="118168"/>
    <lineage>
        <taxon>Bacteria</taxon>
        <taxon>Bacillati</taxon>
        <taxon>Cyanobacteriota</taxon>
        <taxon>Cyanophyceae</taxon>
        <taxon>Coleofasciculales</taxon>
        <taxon>Coleofasciculaceae</taxon>
        <taxon>Coleofasciculus</taxon>
    </lineage>
</organism>
<dbReference type="RefSeq" id="WP_006101493.1">
    <property type="nucleotide sequence ID" value="NZ_DS989850.1"/>
</dbReference>
<keyword evidence="8" id="KW-0808">Transferase</keyword>
<evidence type="ECO:0000256" key="3">
    <source>
        <dbReference type="ARBA" id="ARBA00007316"/>
    </source>
</evidence>
<dbReference type="HOGENOM" id="CLU_009912_2_2_3"/>
<dbReference type="InterPro" id="IPR025669">
    <property type="entry name" value="AAA_dom"/>
</dbReference>
<keyword evidence="10" id="KW-0547">Nucleotide-binding</keyword>
<evidence type="ECO:0000259" key="19">
    <source>
        <dbReference type="Pfam" id="PF13614"/>
    </source>
</evidence>
<dbReference type="Pfam" id="PF13614">
    <property type="entry name" value="AAA_31"/>
    <property type="match status" value="1"/>
</dbReference>
<proteinExistence type="inferred from homology"/>
<dbReference type="NCBIfam" id="TIGR01007">
    <property type="entry name" value="eps_fam"/>
    <property type="match status" value="1"/>
</dbReference>
<comment type="catalytic activity">
    <reaction evidence="16">
        <text>L-tyrosyl-[protein] + ATP = O-phospho-L-tyrosyl-[protein] + ADP + H(+)</text>
        <dbReference type="Rhea" id="RHEA:10596"/>
        <dbReference type="Rhea" id="RHEA-COMP:10136"/>
        <dbReference type="Rhea" id="RHEA-COMP:20101"/>
        <dbReference type="ChEBI" id="CHEBI:15378"/>
        <dbReference type="ChEBI" id="CHEBI:30616"/>
        <dbReference type="ChEBI" id="CHEBI:46858"/>
        <dbReference type="ChEBI" id="CHEBI:61978"/>
        <dbReference type="ChEBI" id="CHEBI:456216"/>
        <dbReference type="EC" id="2.7.10.2"/>
    </reaction>
</comment>
<evidence type="ECO:0000256" key="15">
    <source>
        <dbReference type="ARBA" id="ARBA00023137"/>
    </source>
</evidence>
<keyword evidence="15" id="KW-0829">Tyrosine-protein kinase</keyword>
<name>B4VS56_9CYAN</name>
<evidence type="ECO:0000256" key="17">
    <source>
        <dbReference type="SAM" id="Coils"/>
    </source>
</evidence>
<accession>B4VS56</accession>
<dbReference type="OrthoDB" id="580971at2"/>
<dbReference type="CDD" id="cd05387">
    <property type="entry name" value="BY-kinase"/>
    <property type="match status" value="1"/>
</dbReference>
<evidence type="ECO:0000256" key="7">
    <source>
        <dbReference type="ARBA" id="ARBA00022519"/>
    </source>
</evidence>
<dbReference type="Pfam" id="PF02706">
    <property type="entry name" value="Wzz"/>
    <property type="match status" value="1"/>
</dbReference>
<dbReference type="GO" id="GO:0005886">
    <property type="term" value="C:plasma membrane"/>
    <property type="evidence" value="ECO:0007669"/>
    <property type="project" value="UniProtKB-SubCell"/>
</dbReference>
<comment type="subcellular location">
    <subcellularLocation>
        <location evidence="1">Cell inner membrane</location>
        <topology evidence="1">Multi-pass membrane protein</topology>
    </subcellularLocation>
</comment>
<keyword evidence="6" id="KW-1003">Cell membrane</keyword>
<evidence type="ECO:0000313" key="20">
    <source>
        <dbReference type="EMBL" id="EDX75219.1"/>
    </source>
</evidence>
<evidence type="ECO:0000256" key="14">
    <source>
        <dbReference type="ARBA" id="ARBA00023136"/>
    </source>
</evidence>
<keyword evidence="11" id="KW-0418">Kinase</keyword>
<dbReference type="InterPro" id="IPR005702">
    <property type="entry name" value="Wzc-like_C"/>
</dbReference>
<keyword evidence="7" id="KW-0997">Cell inner membrane</keyword>
<reference evidence="20 21" key="1">
    <citation type="submission" date="2008-07" db="EMBL/GenBank/DDBJ databases">
        <authorList>
            <person name="Tandeau de Marsac N."/>
            <person name="Ferriera S."/>
            <person name="Johnson J."/>
            <person name="Kravitz S."/>
            <person name="Beeson K."/>
            <person name="Sutton G."/>
            <person name="Rogers Y.-H."/>
            <person name="Friedman R."/>
            <person name="Frazier M."/>
            <person name="Venter J.C."/>
        </authorList>
    </citation>
    <scope>NUCLEOTIDE SEQUENCE [LARGE SCALE GENOMIC DNA]</scope>
    <source>
        <strain evidence="20 21">PCC 7420</strain>
    </source>
</reference>
<dbReference type="EMBL" id="DS989850">
    <property type="protein sequence ID" value="EDX75219.1"/>
    <property type="molecule type" value="Genomic_DNA"/>
</dbReference>
<dbReference type="PANTHER" id="PTHR32309:SF13">
    <property type="entry name" value="FERRIC ENTEROBACTIN TRANSPORT PROTEIN FEPE"/>
    <property type="match status" value="1"/>
</dbReference>
<feature type="domain" description="Polysaccharide chain length determinant N-terminal" evidence="18">
    <location>
        <begin position="36"/>
        <end position="131"/>
    </location>
</feature>
<dbReference type="InterPro" id="IPR027417">
    <property type="entry name" value="P-loop_NTPase"/>
</dbReference>
<evidence type="ECO:0000256" key="2">
    <source>
        <dbReference type="ARBA" id="ARBA00006683"/>
    </source>
</evidence>
<dbReference type="AlphaFoldDB" id="B4VS56"/>
<evidence type="ECO:0000256" key="11">
    <source>
        <dbReference type="ARBA" id="ARBA00022777"/>
    </source>
</evidence>
<evidence type="ECO:0000256" key="16">
    <source>
        <dbReference type="ARBA" id="ARBA00051245"/>
    </source>
</evidence>
<dbReference type="GO" id="GO:0042802">
    <property type="term" value="F:identical protein binding"/>
    <property type="evidence" value="ECO:0007669"/>
    <property type="project" value="UniProtKB-ARBA"/>
</dbReference>